<dbReference type="Proteomes" id="UP001302573">
    <property type="component" value="Unassembled WGS sequence"/>
</dbReference>
<sequence>MMSGLPQAWLAELCDSFELIGDPDGRAAVLAEMAFAAHRRRDVGDAELSDMLEFVAAAKEWALLEIESSQTT</sequence>
<name>A0ABU5VIQ5_9PSED</name>
<accession>A0ABU5VIQ5</accession>
<evidence type="ECO:0000313" key="1">
    <source>
        <dbReference type="EMBL" id="MEA5673249.1"/>
    </source>
</evidence>
<dbReference type="RefSeq" id="WP_323453888.1">
    <property type="nucleotide sequence ID" value="NZ_JAYFUI010000186.1"/>
</dbReference>
<comment type="caution">
    <text evidence="1">The sequence shown here is derived from an EMBL/GenBank/DDBJ whole genome shotgun (WGS) entry which is preliminary data.</text>
</comment>
<evidence type="ECO:0000313" key="2">
    <source>
        <dbReference type="Proteomes" id="UP001302573"/>
    </source>
</evidence>
<protein>
    <submittedName>
        <fullName evidence="1">Uncharacterized protein</fullName>
    </submittedName>
</protein>
<keyword evidence="2" id="KW-1185">Reference proteome</keyword>
<proteinExistence type="predicted"/>
<organism evidence="1 2">
    <name type="scientific">Pseudomonas machongensis</name>
    <dbReference type="NCBI Taxonomy" id="3110229"/>
    <lineage>
        <taxon>Bacteria</taxon>
        <taxon>Pseudomonadati</taxon>
        <taxon>Pseudomonadota</taxon>
        <taxon>Gammaproteobacteria</taxon>
        <taxon>Pseudomonadales</taxon>
        <taxon>Pseudomonadaceae</taxon>
        <taxon>Pseudomonas</taxon>
    </lineage>
</organism>
<reference evidence="1 2" key="1">
    <citation type="submission" date="2023-12" db="EMBL/GenBank/DDBJ databases">
        <title>Pseudomonas machongensis sp. nov., isolated from wilted pepper plants (Capsicum annuum).</title>
        <authorList>
            <person name="Qiu M."/>
            <person name="Li Y."/>
            <person name="Liu Q."/>
            <person name="Zhang X."/>
            <person name="Huang Y."/>
            <person name="Guo R."/>
            <person name="Hu M."/>
            <person name="Zhou J."/>
            <person name="Zhou X."/>
        </authorList>
    </citation>
    <scope>NUCLEOTIDE SEQUENCE [LARGE SCALE GENOMIC DNA]</scope>
    <source>
        <strain evidence="1 2">MH2</strain>
    </source>
</reference>
<gene>
    <name evidence="1" type="ORF">VA602_18160</name>
</gene>
<dbReference type="EMBL" id="JAYFUI010000186">
    <property type="protein sequence ID" value="MEA5673249.1"/>
    <property type="molecule type" value="Genomic_DNA"/>
</dbReference>